<accession>A0AAU7W5I8</accession>
<dbReference type="EMBL" id="CP158374">
    <property type="protein sequence ID" value="XBX81255.1"/>
    <property type="molecule type" value="Genomic_DNA"/>
</dbReference>
<evidence type="ECO:0000256" key="1">
    <source>
        <dbReference type="SAM" id="MobiDB-lite"/>
    </source>
</evidence>
<evidence type="ECO:0000313" key="2">
    <source>
        <dbReference type="EMBL" id="XBX81255.1"/>
    </source>
</evidence>
<dbReference type="RefSeq" id="WP_350347277.1">
    <property type="nucleotide sequence ID" value="NZ_CP158374.1"/>
</dbReference>
<reference evidence="2" key="1">
    <citation type="submission" date="2024-05" db="EMBL/GenBank/DDBJ databases">
        <authorList>
            <person name="Yu L."/>
        </authorList>
    </citation>
    <scope>NUCLEOTIDE SEQUENCE</scope>
    <source>
        <strain evidence="2">G08B096</strain>
    </source>
</reference>
<protein>
    <submittedName>
        <fullName evidence="2">Uncharacterized protein</fullName>
    </submittedName>
</protein>
<proteinExistence type="predicted"/>
<sequence>MKVSAHIRPTSTTELTATGEDLPSARAQFEALIPPGHELIRAHDQKLKAGGVEVHGLIRPDRTEPIEADGPTYEAAVAALQAKVPDGYQLLGITIVS</sequence>
<dbReference type="AlphaFoldDB" id="A0AAU7W5I8"/>
<name>A0AAU7W5I8_9MICO</name>
<gene>
    <name evidence="2" type="ORF">ABIQ69_11610</name>
</gene>
<organism evidence="2">
    <name type="scientific">Agromyces sp. G08B096</name>
    <dbReference type="NCBI Taxonomy" id="3156399"/>
    <lineage>
        <taxon>Bacteria</taxon>
        <taxon>Bacillati</taxon>
        <taxon>Actinomycetota</taxon>
        <taxon>Actinomycetes</taxon>
        <taxon>Micrococcales</taxon>
        <taxon>Microbacteriaceae</taxon>
        <taxon>Agromyces</taxon>
    </lineage>
</organism>
<feature type="region of interest" description="Disordered" evidence="1">
    <location>
        <begin position="1"/>
        <end position="21"/>
    </location>
</feature>